<dbReference type="Proteomes" id="UP000026915">
    <property type="component" value="Chromosome 1"/>
</dbReference>
<evidence type="ECO:0000313" key="2">
    <source>
        <dbReference type="EMBL" id="EOX95609.1"/>
    </source>
</evidence>
<keyword evidence="1" id="KW-0472">Membrane</keyword>
<sequence length="129" mass="14936">MGSDKEESFETKEGFVFRFGAMGSDKEESFETKAKEPKRVVKTYTACLWSFLVSLTGGLMLAWWEYEYHPTYRQLWMVPFGLILFTTPVIIWFAIFVSDICSFTEHVRPPDGSVHDPEKMIKKVISASY</sequence>
<accession>A0A061DS31</accession>
<evidence type="ECO:0000313" key="3">
    <source>
        <dbReference type="Proteomes" id="UP000026915"/>
    </source>
</evidence>
<reference evidence="2 3" key="1">
    <citation type="journal article" date="2013" name="Genome Biol.">
        <title>The genome sequence of the most widely cultivated cacao type and its use to identify candidate genes regulating pod color.</title>
        <authorList>
            <person name="Motamayor J.C."/>
            <person name="Mockaitis K."/>
            <person name="Schmutz J."/>
            <person name="Haiminen N."/>
            <person name="Iii D.L."/>
            <person name="Cornejo O."/>
            <person name="Findley S.D."/>
            <person name="Zheng P."/>
            <person name="Utro F."/>
            <person name="Royaert S."/>
            <person name="Saski C."/>
            <person name="Jenkins J."/>
            <person name="Podicheti R."/>
            <person name="Zhao M."/>
            <person name="Scheffler B.E."/>
            <person name="Stack J.C."/>
            <person name="Feltus F.A."/>
            <person name="Mustiga G.M."/>
            <person name="Amores F."/>
            <person name="Phillips W."/>
            <person name="Marelli J.P."/>
            <person name="May G.D."/>
            <person name="Shapiro H."/>
            <person name="Ma J."/>
            <person name="Bustamante C.D."/>
            <person name="Schnell R.J."/>
            <person name="Main D."/>
            <person name="Gilbert D."/>
            <person name="Parida L."/>
            <person name="Kuhn D.N."/>
        </authorList>
    </citation>
    <scope>NUCLEOTIDE SEQUENCE [LARGE SCALE GENOMIC DNA]</scope>
    <source>
        <strain evidence="3">cv. Matina 1-6</strain>
    </source>
</reference>
<dbReference type="eggNOG" id="ENOG502SDR9">
    <property type="taxonomic scope" value="Eukaryota"/>
</dbReference>
<keyword evidence="1" id="KW-1133">Transmembrane helix</keyword>
<evidence type="ECO:0000256" key="1">
    <source>
        <dbReference type="SAM" id="Phobius"/>
    </source>
</evidence>
<protein>
    <submittedName>
        <fullName evidence="2">Uncharacterized protein</fullName>
    </submittedName>
</protein>
<dbReference type="InParanoid" id="A0A061DS31"/>
<feature type="transmembrane region" description="Helical" evidence="1">
    <location>
        <begin position="43"/>
        <end position="64"/>
    </location>
</feature>
<dbReference type="AlphaFoldDB" id="A0A061DS31"/>
<dbReference type="OMA" id="CWILISA"/>
<dbReference type="Gramene" id="EOX95609">
    <property type="protein sequence ID" value="EOX95609"/>
    <property type="gene ID" value="TCM_005055"/>
</dbReference>
<dbReference type="PANTHER" id="PTHR35165">
    <property type="entry name" value="OS08G0113900 PROTEIN"/>
    <property type="match status" value="1"/>
</dbReference>
<dbReference type="PANTHER" id="PTHR35165:SF1">
    <property type="entry name" value="OS04G0577375 PROTEIN"/>
    <property type="match status" value="1"/>
</dbReference>
<dbReference type="HOGENOM" id="CLU_2042316_0_0_1"/>
<gene>
    <name evidence="2" type="ORF">TCM_005055</name>
</gene>
<dbReference type="Pfam" id="PF16594">
    <property type="entry name" value="ATP-synt_Z"/>
    <property type="match status" value="1"/>
</dbReference>
<feature type="transmembrane region" description="Helical" evidence="1">
    <location>
        <begin position="76"/>
        <end position="98"/>
    </location>
</feature>
<dbReference type="EMBL" id="CM001879">
    <property type="protein sequence ID" value="EOX95609.1"/>
    <property type="molecule type" value="Genomic_DNA"/>
</dbReference>
<keyword evidence="3" id="KW-1185">Reference proteome</keyword>
<proteinExistence type="predicted"/>
<name>A0A061DS31_THECC</name>
<dbReference type="InterPro" id="IPR032238">
    <property type="entry name" value="ATP-synth_Z"/>
</dbReference>
<keyword evidence="1" id="KW-0812">Transmembrane</keyword>
<organism evidence="2 3">
    <name type="scientific">Theobroma cacao</name>
    <name type="common">Cacao</name>
    <name type="synonym">Cocoa</name>
    <dbReference type="NCBI Taxonomy" id="3641"/>
    <lineage>
        <taxon>Eukaryota</taxon>
        <taxon>Viridiplantae</taxon>
        <taxon>Streptophyta</taxon>
        <taxon>Embryophyta</taxon>
        <taxon>Tracheophyta</taxon>
        <taxon>Spermatophyta</taxon>
        <taxon>Magnoliopsida</taxon>
        <taxon>eudicotyledons</taxon>
        <taxon>Gunneridae</taxon>
        <taxon>Pentapetalae</taxon>
        <taxon>rosids</taxon>
        <taxon>malvids</taxon>
        <taxon>Malvales</taxon>
        <taxon>Malvaceae</taxon>
        <taxon>Byttnerioideae</taxon>
        <taxon>Theobroma</taxon>
    </lineage>
</organism>